<dbReference type="GO" id="GO:0040034">
    <property type="term" value="P:regulation of development, heterochronic"/>
    <property type="evidence" value="ECO:0007669"/>
    <property type="project" value="UniProtKB-ARBA"/>
</dbReference>
<evidence type="ECO:0000256" key="5">
    <source>
        <dbReference type="ARBA" id="ARBA00022737"/>
    </source>
</evidence>
<dbReference type="FunFam" id="3.30.160.60:FF:002920">
    <property type="entry name" value="Hunchback-like protein"/>
    <property type="match status" value="1"/>
</dbReference>
<dbReference type="SUPFAM" id="SSF57667">
    <property type="entry name" value="beta-beta-alpha zinc fingers"/>
    <property type="match status" value="3"/>
</dbReference>
<dbReference type="Proteomes" id="UP000494206">
    <property type="component" value="Unassembled WGS sequence"/>
</dbReference>
<dbReference type="OrthoDB" id="10015593at2759"/>
<feature type="domain" description="C2H2-type" evidence="12">
    <location>
        <begin position="539"/>
        <end position="566"/>
    </location>
</feature>
<dbReference type="GO" id="GO:0000977">
    <property type="term" value="F:RNA polymerase II transcription regulatory region sequence-specific DNA binding"/>
    <property type="evidence" value="ECO:0007669"/>
    <property type="project" value="UniProtKB-ARBA"/>
</dbReference>
<evidence type="ECO:0000313" key="14">
    <source>
        <dbReference type="Proteomes" id="UP000494206"/>
    </source>
</evidence>
<evidence type="ECO:0000256" key="6">
    <source>
        <dbReference type="ARBA" id="ARBA00022771"/>
    </source>
</evidence>
<dbReference type="GO" id="GO:0008270">
    <property type="term" value="F:zinc ion binding"/>
    <property type="evidence" value="ECO:0007669"/>
    <property type="project" value="UniProtKB-KW"/>
</dbReference>
<feature type="compositionally biased region" description="Basic and acidic residues" evidence="11">
    <location>
        <begin position="114"/>
        <end position="127"/>
    </location>
</feature>
<evidence type="ECO:0000259" key="12">
    <source>
        <dbReference type="PROSITE" id="PS50157"/>
    </source>
</evidence>
<dbReference type="FunFam" id="3.30.160.60:FF:001301">
    <property type="entry name" value="Blast:Protein hunchback"/>
    <property type="match status" value="1"/>
</dbReference>
<evidence type="ECO:0000256" key="10">
    <source>
        <dbReference type="PROSITE-ProRule" id="PRU00042"/>
    </source>
</evidence>
<evidence type="ECO:0000256" key="7">
    <source>
        <dbReference type="ARBA" id="ARBA00022833"/>
    </source>
</evidence>
<comment type="caution">
    <text evidence="13">The sequence shown here is derived from an EMBL/GenBank/DDBJ whole genome shotgun (WGS) entry which is preliminary data.</text>
</comment>
<feature type="domain" description="C2H2-type" evidence="12">
    <location>
        <begin position="321"/>
        <end position="349"/>
    </location>
</feature>
<keyword evidence="7" id="KW-0862">Zinc</keyword>
<proteinExistence type="inferred from homology"/>
<keyword evidence="8" id="KW-0238">DNA-binding</keyword>
<name>A0A8S1EIF9_9PELO</name>
<evidence type="ECO:0000256" key="1">
    <source>
        <dbReference type="ARBA" id="ARBA00004123"/>
    </source>
</evidence>
<keyword evidence="9" id="KW-0539">Nucleus</keyword>
<keyword evidence="3" id="KW-0217">Developmental protein</keyword>
<feature type="compositionally biased region" description="Polar residues" evidence="11">
    <location>
        <begin position="830"/>
        <end position="846"/>
    </location>
</feature>
<dbReference type="GO" id="GO:0000122">
    <property type="term" value="P:negative regulation of transcription by RNA polymerase II"/>
    <property type="evidence" value="ECO:0007669"/>
    <property type="project" value="UniProtKB-ARBA"/>
</dbReference>
<sequence length="973" mass="106728">MFQAARPTDNAQGAFHVMPQPSWNFPVPAQIREFANKQPLLGTEWQAQSEWAANNNKLTDWSKWSTSQQAAGGNPEIHRPMPTFAGSSLSTLIPSSSNLPGGEQRTPHVTFVSPKEDDRKSSEHHTNSYDGSASQSPNNNDDAATNSSEEQIDVECMPHKEESTPTKTEVNEEEMPEEKPEEPQIRKSVIDCHKPTLEETKLLLNFSQQSFNDSVSAKSSISPSAQSTDGKNETVGFLHSGNSAFSNIGSVSQRTPSRDSAMQESGTTGNTSSFCRAPGLGPAAAPPPSNGGATPLVCPICGFSCPSKFHYNSHMNTHGDHQCTMCDYTSRTEGRLKKHMRESHTVEEQLKAGLEIEPKHEKAQALAQAQAQAEAKAKAKEAEKQKNDSHLFANLSTTMASILDSTATAFAASMAQTDTKPTFAQSIGLDPVATSNLLSNLSQRNALTTSALDQIRAFTEKSNLLPEGGLNLASALGAVSQAISGESTKIVEKVINFEPRRSSSGKVKILKCKQCGHQSMSKNEQWAHARTHIPAEKQLNCDLCNFVTEYKHHLEYHYRNHTGSKPFQCKKCSYTCVNKSMLNSHMKSHTNHYQFRCVDCTYATKYCHSLKLHLKKYNHRRVPEGSELSGGDSSPSLGQVDTAAPAYNAFGNVEVKLETPTPTSIAQSLGFTPMVNNQSLTYASQMLLKQHQMEGLNPLLSLGNLNTLTTTGSIPMKCPMCDYQCTSHEDQIKHNMSHFMNNATPTTLANFYSTLVQPSSLALTNTSNESETAMEVTEGDERENDQDHEGSGHAGDDEMDQSDCAGSPTGSSKGSSDEELQRRKAFKLEQISQRLQGKSPSSSESVVDNHEERLVESSVSPSEPMSDPPPVRVPLPIVPFNETPLMVNTSQPSQLNNLLQQACLAFNALNAKREDNSYSFTCPHCRMAFQDQALYHIHMGYHGYEHAFKCNRCGFTANDSLNFNLHLLQASHE</sequence>
<comment type="subcellular location">
    <subcellularLocation>
        <location evidence="1">Nucleus</location>
    </subcellularLocation>
</comment>
<dbReference type="PANTHER" id="PTHR24392">
    <property type="entry name" value="ZINC FINGER PROTEIN"/>
    <property type="match status" value="1"/>
</dbReference>
<dbReference type="EMBL" id="CADEPM010000002">
    <property type="protein sequence ID" value="CAB3399513.1"/>
    <property type="molecule type" value="Genomic_DNA"/>
</dbReference>
<evidence type="ECO:0000256" key="3">
    <source>
        <dbReference type="ARBA" id="ARBA00022473"/>
    </source>
</evidence>
<evidence type="ECO:0000256" key="4">
    <source>
        <dbReference type="ARBA" id="ARBA00022723"/>
    </source>
</evidence>
<dbReference type="InterPro" id="IPR036236">
    <property type="entry name" value="Znf_C2H2_sf"/>
</dbReference>
<organism evidence="13 14">
    <name type="scientific">Caenorhabditis bovis</name>
    <dbReference type="NCBI Taxonomy" id="2654633"/>
    <lineage>
        <taxon>Eukaryota</taxon>
        <taxon>Metazoa</taxon>
        <taxon>Ecdysozoa</taxon>
        <taxon>Nematoda</taxon>
        <taxon>Chromadorea</taxon>
        <taxon>Rhabditida</taxon>
        <taxon>Rhabditina</taxon>
        <taxon>Rhabditomorpha</taxon>
        <taxon>Rhabditoidea</taxon>
        <taxon>Rhabditidae</taxon>
        <taxon>Peloderinae</taxon>
        <taxon>Caenorhabditis</taxon>
    </lineage>
</organism>
<dbReference type="GO" id="GO:0005634">
    <property type="term" value="C:nucleus"/>
    <property type="evidence" value="ECO:0007669"/>
    <property type="project" value="UniProtKB-SubCell"/>
</dbReference>
<dbReference type="Pfam" id="PF00096">
    <property type="entry name" value="zf-C2H2"/>
    <property type="match status" value="2"/>
</dbReference>
<evidence type="ECO:0000313" key="13">
    <source>
        <dbReference type="EMBL" id="CAB3399513.1"/>
    </source>
</evidence>
<feature type="compositionally biased region" description="Polar residues" evidence="11">
    <location>
        <begin position="762"/>
        <end position="771"/>
    </location>
</feature>
<dbReference type="InterPro" id="IPR013087">
    <property type="entry name" value="Znf_C2H2_type"/>
</dbReference>
<dbReference type="PROSITE" id="PS50157">
    <property type="entry name" value="ZINC_FINGER_C2H2_2"/>
    <property type="match status" value="4"/>
</dbReference>
<accession>A0A8S1EIF9</accession>
<evidence type="ECO:0000256" key="8">
    <source>
        <dbReference type="ARBA" id="ARBA00023125"/>
    </source>
</evidence>
<keyword evidence="4" id="KW-0479">Metal-binding</keyword>
<dbReference type="PANTHER" id="PTHR24392:SF49">
    <property type="entry name" value="PROTEIN HUNCHBACK"/>
    <property type="match status" value="1"/>
</dbReference>
<evidence type="ECO:0000256" key="11">
    <source>
        <dbReference type="SAM" id="MobiDB-lite"/>
    </source>
</evidence>
<protein>
    <recommendedName>
        <fullName evidence="12">C2H2-type domain-containing protein</fullName>
    </recommendedName>
</protein>
<dbReference type="GO" id="GO:0035282">
    <property type="term" value="P:segmentation"/>
    <property type="evidence" value="ECO:0007669"/>
    <property type="project" value="UniProtKB-KW"/>
</dbReference>
<feature type="domain" description="C2H2-type" evidence="12">
    <location>
        <begin position="920"/>
        <end position="947"/>
    </location>
</feature>
<evidence type="ECO:0000256" key="2">
    <source>
        <dbReference type="ARBA" id="ARBA00007746"/>
    </source>
</evidence>
<feature type="compositionally biased region" description="Basic and acidic residues" evidence="11">
    <location>
        <begin position="375"/>
        <end position="387"/>
    </location>
</feature>
<keyword evidence="6 10" id="KW-0863">Zinc-finger</keyword>
<dbReference type="PROSITE" id="PS00028">
    <property type="entry name" value="ZINC_FINGER_C2H2_1"/>
    <property type="match status" value="3"/>
</dbReference>
<gene>
    <name evidence="13" type="ORF">CBOVIS_LOCUS2618</name>
</gene>
<reference evidence="13 14" key="1">
    <citation type="submission" date="2020-04" db="EMBL/GenBank/DDBJ databases">
        <authorList>
            <person name="Laetsch R D."/>
            <person name="Stevens L."/>
            <person name="Kumar S."/>
            <person name="Blaxter L. M."/>
        </authorList>
    </citation>
    <scope>NUCLEOTIDE SEQUENCE [LARGE SCALE GENOMIC DNA]</scope>
</reference>
<feature type="region of interest" description="Disordered" evidence="11">
    <location>
        <begin position="368"/>
        <end position="387"/>
    </location>
</feature>
<feature type="domain" description="C2H2-type" evidence="12">
    <location>
        <begin position="567"/>
        <end position="594"/>
    </location>
</feature>
<feature type="region of interest" description="Disordered" evidence="11">
    <location>
        <begin position="246"/>
        <end position="272"/>
    </location>
</feature>
<dbReference type="Gene3D" id="3.30.160.60">
    <property type="entry name" value="Classic Zinc Finger"/>
    <property type="match status" value="4"/>
</dbReference>
<keyword evidence="5" id="KW-0677">Repeat</keyword>
<feature type="compositionally biased region" description="Basic and acidic residues" evidence="11">
    <location>
        <begin position="785"/>
        <end position="796"/>
    </location>
</feature>
<keyword evidence="14" id="KW-1185">Reference proteome</keyword>
<feature type="region of interest" description="Disordered" evidence="11">
    <location>
        <begin position="762"/>
        <end position="870"/>
    </location>
</feature>
<feature type="compositionally biased region" description="Low complexity" evidence="11">
    <location>
        <begin position="87"/>
        <end position="99"/>
    </location>
</feature>
<dbReference type="SMART" id="SM00355">
    <property type="entry name" value="ZnF_C2H2"/>
    <property type="match status" value="9"/>
</dbReference>
<feature type="compositionally biased region" description="Polar residues" evidence="11">
    <location>
        <begin position="128"/>
        <end position="149"/>
    </location>
</feature>
<dbReference type="AlphaFoldDB" id="A0A8S1EIF9"/>
<feature type="region of interest" description="Disordered" evidence="11">
    <location>
        <begin position="65"/>
        <end position="185"/>
    </location>
</feature>
<dbReference type="FunFam" id="3.30.160.60:FF:002883">
    <property type="entry name" value="Hunchback-like protein"/>
    <property type="match status" value="1"/>
</dbReference>
<comment type="similarity">
    <text evidence="2">Belongs to the hunchback C2H2-type zinc-finger protein family.</text>
</comment>
<evidence type="ECO:0000256" key="9">
    <source>
        <dbReference type="ARBA" id="ARBA00023242"/>
    </source>
</evidence>
<feature type="compositionally biased region" description="Low complexity" evidence="11">
    <location>
        <begin position="856"/>
        <end position="865"/>
    </location>
</feature>